<dbReference type="AlphaFoldDB" id="A0A9W8HPP3"/>
<evidence type="ECO:0000256" key="5">
    <source>
        <dbReference type="ARBA" id="ARBA00023002"/>
    </source>
</evidence>
<evidence type="ECO:0000256" key="7">
    <source>
        <dbReference type="ARBA" id="ARBA00023284"/>
    </source>
</evidence>
<evidence type="ECO:0000256" key="3">
    <source>
        <dbReference type="ARBA" id="ARBA00022559"/>
    </source>
</evidence>
<dbReference type="OrthoDB" id="185659at2759"/>
<evidence type="ECO:0000313" key="12">
    <source>
        <dbReference type="EMBL" id="KAJ2794069.1"/>
    </source>
</evidence>
<keyword evidence="13" id="KW-1185">Reference proteome</keyword>
<comment type="catalytic activity">
    <reaction evidence="8">
        <text>a hydroperoxide + [thioredoxin]-dithiol = an alcohol + [thioredoxin]-disulfide + H2O</text>
        <dbReference type="Rhea" id="RHEA:62620"/>
        <dbReference type="Rhea" id="RHEA-COMP:10698"/>
        <dbReference type="Rhea" id="RHEA-COMP:10700"/>
        <dbReference type="ChEBI" id="CHEBI:15377"/>
        <dbReference type="ChEBI" id="CHEBI:29950"/>
        <dbReference type="ChEBI" id="CHEBI:30879"/>
        <dbReference type="ChEBI" id="CHEBI:35924"/>
        <dbReference type="ChEBI" id="CHEBI:50058"/>
        <dbReference type="EC" id="1.11.1.24"/>
    </reaction>
</comment>
<keyword evidence="3 9" id="KW-0575">Peroxidase</keyword>
<proteinExistence type="inferred from homology"/>
<feature type="domain" description="Thioredoxin" evidence="11">
    <location>
        <begin position="3"/>
        <end position="161"/>
    </location>
</feature>
<evidence type="ECO:0000256" key="2">
    <source>
        <dbReference type="ARBA" id="ARBA00013017"/>
    </source>
</evidence>
<organism evidence="12 13">
    <name type="scientific">Coemansia guatemalensis</name>
    <dbReference type="NCBI Taxonomy" id="2761395"/>
    <lineage>
        <taxon>Eukaryota</taxon>
        <taxon>Fungi</taxon>
        <taxon>Fungi incertae sedis</taxon>
        <taxon>Zoopagomycota</taxon>
        <taxon>Kickxellomycotina</taxon>
        <taxon>Kickxellomycetes</taxon>
        <taxon>Kickxellales</taxon>
        <taxon>Kickxellaceae</taxon>
        <taxon>Coemansia</taxon>
    </lineage>
</organism>
<comment type="caution">
    <text evidence="12">The sequence shown here is derived from an EMBL/GenBank/DDBJ whole genome shotgun (WGS) entry which is preliminary data.</text>
</comment>
<name>A0A9W8HPP3_9FUNG</name>
<keyword evidence="5 9" id="KW-0560">Oxidoreductase</keyword>
<dbReference type="GO" id="GO:0005829">
    <property type="term" value="C:cytosol"/>
    <property type="evidence" value="ECO:0007669"/>
    <property type="project" value="TreeGrafter"/>
</dbReference>
<comment type="similarity">
    <text evidence="1">Belongs to the peroxiredoxin family. AhpC/Prx1 subfamily.</text>
</comment>
<dbReference type="PIRSF" id="PIRSF000239">
    <property type="entry name" value="AHPC"/>
    <property type="match status" value="1"/>
</dbReference>
<dbReference type="FunFam" id="3.40.30.10:FF:000003">
    <property type="entry name" value="Peroxiredoxin 1"/>
    <property type="match status" value="1"/>
</dbReference>
<dbReference type="InterPro" id="IPR000866">
    <property type="entry name" value="AhpC/TSA"/>
</dbReference>
<comment type="function">
    <text evidence="9">Thiol-specific peroxidase that catalyzes the reduction of hydrogen peroxide and organic hydroperoxides to water and alcohols, respectively.</text>
</comment>
<evidence type="ECO:0000256" key="6">
    <source>
        <dbReference type="ARBA" id="ARBA00023157"/>
    </source>
</evidence>
<dbReference type="InterPro" id="IPR013766">
    <property type="entry name" value="Thioredoxin_domain"/>
</dbReference>
<keyword evidence="4 9" id="KW-0049">Antioxidant</keyword>
<dbReference type="InterPro" id="IPR036249">
    <property type="entry name" value="Thioredoxin-like_sf"/>
</dbReference>
<evidence type="ECO:0000313" key="13">
    <source>
        <dbReference type="Proteomes" id="UP001140094"/>
    </source>
</evidence>
<sequence>MVLQPRSPAPQFTAEALVGSEFKTVSLSDYKGKYVVLFAWPFDFTFVCPTEIWAFSDRYEQFKKLGAEVLGFSCDSVFSHFNWVQQPRKEGGLGEIKFPMIADPNQKIARDYHLLFEDEGCACRGVFIIDPEQKIRIMIINDNNVGRSVDEVLRSLEALQFSDKHGEVCPVGWTAGADTIKPEISKSKEFFAKAN</sequence>
<dbReference type="Pfam" id="PF00578">
    <property type="entry name" value="AhpC-TSA"/>
    <property type="match status" value="1"/>
</dbReference>
<accession>A0A9W8HPP3</accession>
<dbReference type="SUPFAM" id="SSF52833">
    <property type="entry name" value="Thioredoxin-like"/>
    <property type="match status" value="1"/>
</dbReference>
<keyword evidence="6" id="KW-1015">Disulfide bond</keyword>
<dbReference type="GO" id="GO:0008379">
    <property type="term" value="F:thioredoxin peroxidase activity"/>
    <property type="evidence" value="ECO:0007669"/>
    <property type="project" value="TreeGrafter"/>
</dbReference>
<dbReference type="GO" id="GO:0006979">
    <property type="term" value="P:response to oxidative stress"/>
    <property type="evidence" value="ECO:0007669"/>
    <property type="project" value="TreeGrafter"/>
</dbReference>
<gene>
    <name evidence="12" type="primary">PRDX1</name>
    <name evidence="12" type="ORF">H4R20_006347</name>
</gene>
<evidence type="ECO:0000256" key="9">
    <source>
        <dbReference type="PIRNR" id="PIRNR000239"/>
    </source>
</evidence>
<dbReference type="InterPro" id="IPR024706">
    <property type="entry name" value="Peroxiredoxin_AhpC-typ"/>
</dbReference>
<dbReference type="EMBL" id="JANBUO010002665">
    <property type="protein sequence ID" value="KAJ2794069.1"/>
    <property type="molecule type" value="Genomic_DNA"/>
</dbReference>
<evidence type="ECO:0000256" key="1">
    <source>
        <dbReference type="ARBA" id="ARBA00009796"/>
    </source>
</evidence>
<evidence type="ECO:0000259" key="11">
    <source>
        <dbReference type="PROSITE" id="PS51352"/>
    </source>
</evidence>
<evidence type="ECO:0000256" key="10">
    <source>
        <dbReference type="PIRSR" id="PIRSR000239-1"/>
    </source>
</evidence>
<dbReference type="InterPro" id="IPR050217">
    <property type="entry name" value="Peroxiredoxin"/>
</dbReference>
<dbReference type="Pfam" id="PF10417">
    <property type="entry name" value="1-cysPrx_C"/>
    <property type="match status" value="1"/>
</dbReference>
<evidence type="ECO:0000256" key="4">
    <source>
        <dbReference type="ARBA" id="ARBA00022862"/>
    </source>
</evidence>
<dbReference type="GO" id="GO:0033554">
    <property type="term" value="P:cellular response to stress"/>
    <property type="evidence" value="ECO:0007669"/>
    <property type="project" value="TreeGrafter"/>
</dbReference>
<keyword evidence="7 9" id="KW-0676">Redox-active center</keyword>
<dbReference type="EC" id="1.11.1.24" evidence="2"/>
<dbReference type="PANTHER" id="PTHR10681:SF128">
    <property type="entry name" value="THIOREDOXIN-DEPENDENT PEROXIDE REDUCTASE, MITOCHONDRIAL"/>
    <property type="match status" value="1"/>
</dbReference>
<dbReference type="Gene3D" id="3.40.30.10">
    <property type="entry name" value="Glutaredoxin"/>
    <property type="match status" value="1"/>
</dbReference>
<dbReference type="PANTHER" id="PTHR10681">
    <property type="entry name" value="THIOREDOXIN PEROXIDASE"/>
    <property type="match status" value="1"/>
</dbReference>
<protein>
    <recommendedName>
        <fullName evidence="2">thioredoxin-dependent peroxiredoxin</fullName>
        <ecNumber evidence="2">1.11.1.24</ecNumber>
    </recommendedName>
</protein>
<feature type="active site" description="Cysteine sulfenic acid (-SOH) intermediate; for peroxidase activity" evidence="10">
    <location>
        <position position="48"/>
    </location>
</feature>
<dbReference type="Proteomes" id="UP001140094">
    <property type="component" value="Unassembled WGS sequence"/>
</dbReference>
<dbReference type="CDD" id="cd03015">
    <property type="entry name" value="PRX_Typ2cys"/>
    <property type="match status" value="1"/>
</dbReference>
<dbReference type="InterPro" id="IPR019479">
    <property type="entry name" value="Peroxiredoxin_C"/>
</dbReference>
<dbReference type="GO" id="GO:0042744">
    <property type="term" value="P:hydrogen peroxide catabolic process"/>
    <property type="evidence" value="ECO:0007669"/>
    <property type="project" value="TreeGrafter"/>
</dbReference>
<dbReference type="GO" id="GO:0045454">
    <property type="term" value="P:cell redox homeostasis"/>
    <property type="evidence" value="ECO:0007669"/>
    <property type="project" value="TreeGrafter"/>
</dbReference>
<evidence type="ECO:0000256" key="8">
    <source>
        <dbReference type="ARBA" id="ARBA00049091"/>
    </source>
</evidence>
<dbReference type="PROSITE" id="PS51352">
    <property type="entry name" value="THIOREDOXIN_2"/>
    <property type="match status" value="1"/>
</dbReference>
<reference evidence="12" key="1">
    <citation type="submission" date="2022-07" db="EMBL/GenBank/DDBJ databases">
        <title>Phylogenomic reconstructions and comparative analyses of Kickxellomycotina fungi.</title>
        <authorList>
            <person name="Reynolds N.K."/>
            <person name="Stajich J.E."/>
            <person name="Barry K."/>
            <person name="Grigoriev I.V."/>
            <person name="Crous P."/>
            <person name="Smith M.E."/>
        </authorList>
    </citation>
    <scope>NUCLEOTIDE SEQUENCE</scope>
    <source>
        <strain evidence="12">NRRL 1565</strain>
    </source>
</reference>